<keyword evidence="1" id="KW-0472">Membrane</keyword>
<proteinExistence type="predicted"/>
<sequence>MGTGTLSKYQLPPPPPNPVYYFASKWQPYDPAPSPSFSSSATKPLRRNAVSDELPCDVPSLLDLHAANSAESVSSTDVPGTQVSRAIVVHEPISGGEGLSVDTSVASQVMCQGSWKRTPWGKGFAVLVAGVVVVVVCSLGSVVVEEDDIVIGWKHAFAAVSGIGIP</sequence>
<evidence type="ECO:0000256" key="1">
    <source>
        <dbReference type="SAM" id="Phobius"/>
    </source>
</evidence>
<gene>
    <name evidence="2" type="ORF">BJY01DRAFT_247265</name>
</gene>
<evidence type="ECO:0000313" key="2">
    <source>
        <dbReference type="EMBL" id="KAL2846361.1"/>
    </source>
</evidence>
<keyword evidence="3" id="KW-1185">Reference proteome</keyword>
<feature type="transmembrane region" description="Helical" evidence="1">
    <location>
        <begin position="124"/>
        <end position="144"/>
    </location>
</feature>
<comment type="caution">
    <text evidence="2">The sequence shown here is derived from an EMBL/GenBank/DDBJ whole genome shotgun (WGS) entry which is preliminary data.</text>
</comment>
<keyword evidence="1" id="KW-1133">Transmembrane helix</keyword>
<keyword evidence="1" id="KW-0812">Transmembrane</keyword>
<dbReference type="EMBL" id="JBFXLU010000064">
    <property type="protein sequence ID" value="KAL2846361.1"/>
    <property type="molecule type" value="Genomic_DNA"/>
</dbReference>
<name>A0ABR4K237_9EURO</name>
<evidence type="ECO:0000313" key="3">
    <source>
        <dbReference type="Proteomes" id="UP001610446"/>
    </source>
</evidence>
<reference evidence="2 3" key="1">
    <citation type="submission" date="2024-07" db="EMBL/GenBank/DDBJ databases">
        <title>Section-level genome sequencing and comparative genomics of Aspergillus sections Usti and Cavernicolus.</title>
        <authorList>
            <consortium name="Lawrence Berkeley National Laboratory"/>
            <person name="Nybo J.L."/>
            <person name="Vesth T.C."/>
            <person name="Theobald S."/>
            <person name="Frisvad J.C."/>
            <person name="Larsen T.O."/>
            <person name="Kjaerboelling I."/>
            <person name="Rothschild-Mancinelli K."/>
            <person name="Lyhne E.K."/>
            <person name="Kogle M.E."/>
            <person name="Barry K."/>
            <person name="Clum A."/>
            <person name="Na H."/>
            <person name="Ledsgaard L."/>
            <person name="Lin J."/>
            <person name="Lipzen A."/>
            <person name="Kuo A."/>
            <person name="Riley R."/>
            <person name="Mondo S."/>
            <person name="Labutti K."/>
            <person name="Haridas S."/>
            <person name="Pangalinan J."/>
            <person name="Salamov A.A."/>
            <person name="Simmons B.A."/>
            <person name="Magnuson J.K."/>
            <person name="Chen J."/>
            <person name="Drula E."/>
            <person name="Henrissat B."/>
            <person name="Wiebenga A."/>
            <person name="Lubbers R.J."/>
            <person name="Gomes A.C."/>
            <person name="Makela M.R."/>
            <person name="Stajich J."/>
            <person name="Grigoriev I.V."/>
            <person name="Mortensen U.H."/>
            <person name="De Vries R.P."/>
            <person name="Baker S.E."/>
            <person name="Andersen M.R."/>
        </authorList>
    </citation>
    <scope>NUCLEOTIDE SEQUENCE [LARGE SCALE GENOMIC DNA]</scope>
    <source>
        <strain evidence="2 3">CBS 123904</strain>
    </source>
</reference>
<dbReference type="Proteomes" id="UP001610446">
    <property type="component" value="Unassembled WGS sequence"/>
</dbReference>
<accession>A0ABR4K237</accession>
<organism evidence="2 3">
    <name type="scientific">Aspergillus pseudoustus</name>
    <dbReference type="NCBI Taxonomy" id="1810923"/>
    <lineage>
        <taxon>Eukaryota</taxon>
        <taxon>Fungi</taxon>
        <taxon>Dikarya</taxon>
        <taxon>Ascomycota</taxon>
        <taxon>Pezizomycotina</taxon>
        <taxon>Eurotiomycetes</taxon>
        <taxon>Eurotiomycetidae</taxon>
        <taxon>Eurotiales</taxon>
        <taxon>Aspergillaceae</taxon>
        <taxon>Aspergillus</taxon>
        <taxon>Aspergillus subgen. Nidulantes</taxon>
    </lineage>
</organism>
<protein>
    <submittedName>
        <fullName evidence="2">Uncharacterized protein</fullName>
    </submittedName>
</protein>